<evidence type="ECO:0000313" key="4">
    <source>
        <dbReference type="Proteomes" id="UP000187406"/>
    </source>
</evidence>
<organism evidence="3 4">
    <name type="scientific">Cephalotus follicularis</name>
    <name type="common">Albany pitcher plant</name>
    <dbReference type="NCBI Taxonomy" id="3775"/>
    <lineage>
        <taxon>Eukaryota</taxon>
        <taxon>Viridiplantae</taxon>
        <taxon>Streptophyta</taxon>
        <taxon>Embryophyta</taxon>
        <taxon>Tracheophyta</taxon>
        <taxon>Spermatophyta</taxon>
        <taxon>Magnoliopsida</taxon>
        <taxon>eudicotyledons</taxon>
        <taxon>Gunneridae</taxon>
        <taxon>Pentapetalae</taxon>
        <taxon>rosids</taxon>
        <taxon>fabids</taxon>
        <taxon>Oxalidales</taxon>
        <taxon>Cephalotaceae</taxon>
        <taxon>Cephalotus</taxon>
    </lineage>
</organism>
<dbReference type="EMBL" id="BDDD01005221">
    <property type="protein sequence ID" value="GAV89037.1"/>
    <property type="molecule type" value="Genomic_DNA"/>
</dbReference>
<dbReference type="AlphaFoldDB" id="A0A1Q3D958"/>
<evidence type="ECO:0000313" key="3">
    <source>
        <dbReference type="EMBL" id="GAV89037.1"/>
    </source>
</evidence>
<dbReference type="OrthoDB" id="1939300at2759"/>
<proteinExistence type="predicted"/>
<evidence type="ECO:0000259" key="2">
    <source>
        <dbReference type="Pfam" id="PF14111"/>
    </source>
</evidence>
<dbReference type="PANTHER" id="PTHR31286:SF165">
    <property type="entry name" value="DUF4283 DOMAIN-CONTAINING PROTEIN"/>
    <property type="match status" value="1"/>
</dbReference>
<feature type="domain" description="DUF4283" evidence="2">
    <location>
        <begin position="1"/>
        <end position="79"/>
    </location>
</feature>
<accession>A0A1Q3D958</accession>
<evidence type="ECO:0000256" key="1">
    <source>
        <dbReference type="SAM" id="MobiDB-lite"/>
    </source>
</evidence>
<gene>
    <name evidence="3" type="ORF">CFOL_v3_32458</name>
</gene>
<sequence length="329" mass="36160">EWEHALVAFLVGKKLPAPKVREVLTRKWGKVGAFSFHSVSNNVFLIKFDNAQARDWVMDNGHWDIWGYHLALRKWEKGMSLKLEDCNSIPVWVKLSNVPVNLWKKLGLSYIASVLGRPLYMDSLTTNRQALAYARVCVDMSATSSFLSTILLDLGEGGDTVVGVQYPWKPQACSLCKVFDHANKSCPRAVRREWLPKPVVEACRKPKDAEGWITIKKKKIPTGIIPEPSAVGLVPVACTEPNQAPKTPAKGGEGSHSKEMILDPSSASPNINCFKSVNIEGGRKSLDNRGKGICVVESLVPESTSGGSKKKKKKGLNILGIHLPISPND</sequence>
<keyword evidence="4" id="KW-1185">Reference proteome</keyword>
<dbReference type="Pfam" id="PF14111">
    <property type="entry name" value="DUF4283"/>
    <property type="match status" value="1"/>
</dbReference>
<feature type="non-terminal residue" evidence="3">
    <location>
        <position position="1"/>
    </location>
</feature>
<dbReference type="InParanoid" id="A0A1Q3D958"/>
<reference evidence="4" key="1">
    <citation type="submission" date="2016-04" db="EMBL/GenBank/DDBJ databases">
        <title>Cephalotus genome sequencing.</title>
        <authorList>
            <person name="Fukushima K."/>
            <person name="Hasebe M."/>
            <person name="Fang X."/>
        </authorList>
    </citation>
    <scope>NUCLEOTIDE SEQUENCE [LARGE SCALE GENOMIC DNA]</scope>
    <source>
        <strain evidence="4">cv. St1</strain>
    </source>
</reference>
<dbReference type="Proteomes" id="UP000187406">
    <property type="component" value="Unassembled WGS sequence"/>
</dbReference>
<dbReference type="PANTHER" id="PTHR31286">
    <property type="entry name" value="GLYCINE-RICH CELL WALL STRUCTURAL PROTEIN 1.8-LIKE"/>
    <property type="match status" value="1"/>
</dbReference>
<dbReference type="InterPro" id="IPR025558">
    <property type="entry name" value="DUF4283"/>
</dbReference>
<comment type="caution">
    <text evidence="3">The sequence shown here is derived from an EMBL/GenBank/DDBJ whole genome shotgun (WGS) entry which is preliminary data.</text>
</comment>
<dbReference type="InterPro" id="IPR040256">
    <property type="entry name" value="At4g02000-like"/>
</dbReference>
<name>A0A1Q3D958_CEPFO</name>
<feature type="region of interest" description="Disordered" evidence="1">
    <location>
        <begin position="242"/>
        <end position="262"/>
    </location>
</feature>
<protein>
    <submittedName>
        <fullName evidence="3">DUF4283 domain-containing protein</fullName>
    </submittedName>
</protein>